<dbReference type="PANTHER" id="PTHR15414:SF0">
    <property type="entry name" value="ENDOPLASMIC RETICULUM LECTIN 1"/>
    <property type="match status" value="1"/>
</dbReference>
<dbReference type="PROSITE" id="PS51914">
    <property type="entry name" value="MRH"/>
    <property type="match status" value="1"/>
</dbReference>
<feature type="compositionally biased region" description="Basic and acidic residues" evidence="8">
    <location>
        <begin position="491"/>
        <end position="528"/>
    </location>
</feature>
<comment type="similarity">
    <text evidence="2 7">Belongs to the OS-9 family.</text>
</comment>
<protein>
    <recommendedName>
        <fullName evidence="7">Endoplasmic reticulum lectin</fullName>
    </recommendedName>
    <alternativeName>
        <fullName evidence="7">Protein OS-9 homolog</fullName>
    </alternativeName>
</protein>
<dbReference type="Pfam" id="PF07915">
    <property type="entry name" value="PRKCSH"/>
    <property type="match status" value="1"/>
</dbReference>
<keyword evidence="6" id="KW-1015">Disulfide bond</keyword>
<dbReference type="GO" id="GO:0005788">
    <property type="term" value="C:endoplasmic reticulum lumen"/>
    <property type="evidence" value="ECO:0007669"/>
    <property type="project" value="UniProtKB-UniRule"/>
</dbReference>
<keyword evidence="4 7" id="KW-0430">Lectin</keyword>
<comment type="caution">
    <text evidence="11">The sequence shown here is derived from an EMBL/GenBank/DDBJ whole genome shotgun (WGS) entry which is preliminary data.</text>
</comment>
<feature type="chain" id="PRO_5042900009" description="Endoplasmic reticulum lectin" evidence="9">
    <location>
        <begin position="26"/>
        <end position="528"/>
    </location>
</feature>
<name>A0AAN8MMP6_9PEZI</name>
<evidence type="ECO:0000256" key="5">
    <source>
        <dbReference type="ARBA" id="ARBA00022824"/>
    </source>
</evidence>
<feature type="signal peptide" evidence="9">
    <location>
        <begin position="1"/>
        <end position="25"/>
    </location>
</feature>
<evidence type="ECO:0000313" key="12">
    <source>
        <dbReference type="Proteomes" id="UP001313282"/>
    </source>
</evidence>
<dbReference type="Gene3D" id="2.70.130.10">
    <property type="entry name" value="Mannose-6-phosphate receptor binding domain"/>
    <property type="match status" value="1"/>
</dbReference>
<reference evidence="11 12" key="1">
    <citation type="submission" date="2019-10" db="EMBL/GenBank/DDBJ databases">
        <authorList>
            <person name="Palmer J.M."/>
        </authorList>
    </citation>
    <scope>NUCLEOTIDE SEQUENCE [LARGE SCALE GENOMIC DNA]</scope>
    <source>
        <strain evidence="11 12">TWF718</strain>
    </source>
</reference>
<feature type="compositionally biased region" description="Gly residues" evidence="8">
    <location>
        <begin position="398"/>
        <end position="409"/>
    </location>
</feature>
<comment type="function">
    <text evidence="7">Lectin involved in the quality control of the secretory pathway. As a member of the endoplasmic reticulum-associated degradation lumenal (ERAD-L) surveillance system, targets misfolded endoplasmic reticulum lumenal glycoproteins for degradation.</text>
</comment>
<evidence type="ECO:0000256" key="4">
    <source>
        <dbReference type="ARBA" id="ARBA00022734"/>
    </source>
</evidence>
<dbReference type="GO" id="GO:0030246">
    <property type="term" value="F:carbohydrate binding"/>
    <property type="evidence" value="ECO:0007669"/>
    <property type="project" value="UniProtKB-UniRule"/>
</dbReference>
<keyword evidence="3 9" id="KW-0732">Signal</keyword>
<dbReference type="PANTHER" id="PTHR15414">
    <property type="entry name" value="OS-9-RELATED"/>
    <property type="match status" value="1"/>
</dbReference>
<comment type="subcellular location">
    <subcellularLocation>
        <location evidence="1 7">Endoplasmic reticulum membrane</location>
        <topology evidence="1 7">Peripheral membrane protein</topology>
        <orientation evidence="1 7">Lumenal side</orientation>
    </subcellularLocation>
</comment>
<evidence type="ECO:0000256" key="7">
    <source>
        <dbReference type="RuleBase" id="RU369099"/>
    </source>
</evidence>
<dbReference type="EMBL" id="JAVHNR010000005">
    <property type="protein sequence ID" value="KAK6342800.1"/>
    <property type="molecule type" value="Genomic_DNA"/>
</dbReference>
<dbReference type="SUPFAM" id="SSF50911">
    <property type="entry name" value="Mannose 6-phosphate receptor domain"/>
    <property type="match status" value="1"/>
</dbReference>
<evidence type="ECO:0000256" key="3">
    <source>
        <dbReference type="ARBA" id="ARBA00022729"/>
    </source>
</evidence>
<feature type="domain" description="MRH" evidence="10">
    <location>
        <begin position="176"/>
        <end position="313"/>
    </location>
</feature>
<sequence length="528" mass="57891">MVRLSSTASATALLTIALQFRASAGMFSVHEDLLAYPQYEVRFPDNQDSYITEEEADRKMASMSLRDLQQIPTSSTPPSTKHTDNAEASDGDESSGSLAVQDKNSGGNNNGHGSGSNEIIYESMMMGKRRYLCSIPIVQPPPKLNATERRKNKSEEDKELARATVSGTELLRGMEGTCLYFISGWWSYSFCYNDHIKQFHQLPPANGVPALPPVEDPHAASYILGRAAVPDRDAKPDMPKEGAVMEMAANGELKYLVQKLAGGTLCDITGKERRIELQYHCSPHASQDRIGFIKEVTTCCYLMVIYTPRLCSDAAFQPPAESRANQIECLEVMNEERIKEYRAEKERREKNLQTLLEIVGTEAEQELLGKIPGGSGGAGKKQYVPKPNYKIRGKGNEKGGNNGKGGENGDGTYIVTGNDGREQMVMVQEMELNADILKNLPEGVEIVDVEAVARLAEAARGQAGAGRPIEIDPALLKKLQEQKKRHTHQRAKSEKKSEEGGGSGNDKKGEKKEEKKDGGEGGEGHDEL</sequence>
<keyword evidence="7" id="KW-0472">Membrane</keyword>
<dbReference type="InterPro" id="IPR045149">
    <property type="entry name" value="OS-9-like"/>
</dbReference>
<feature type="region of interest" description="Disordered" evidence="8">
    <location>
        <begin position="69"/>
        <end position="116"/>
    </location>
</feature>
<evidence type="ECO:0000256" key="1">
    <source>
        <dbReference type="ARBA" id="ARBA00004367"/>
    </source>
</evidence>
<evidence type="ECO:0000256" key="8">
    <source>
        <dbReference type="SAM" id="MobiDB-lite"/>
    </source>
</evidence>
<dbReference type="GO" id="GO:0030968">
    <property type="term" value="P:endoplasmic reticulum unfolded protein response"/>
    <property type="evidence" value="ECO:0007669"/>
    <property type="project" value="UniProtKB-UniRule"/>
</dbReference>
<dbReference type="InterPro" id="IPR009011">
    <property type="entry name" value="Man6P_isomerase_rcpt-bd_dom_sf"/>
</dbReference>
<evidence type="ECO:0000313" key="11">
    <source>
        <dbReference type="EMBL" id="KAK6342800.1"/>
    </source>
</evidence>
<dbReference type="AlphaFoldDB" id="A0AAN8MMP6"/>
<evidence type="ECO:0000256" key="2">
    <source>
        <dbReference type="ARBA" id="ARBA00009918"/>
    </source>
</evidence>
<dbReference type="InterPro" id="IPR044865">
    <property type="entry name" value="MRH_dom"/>
</dbReference>
<feature type="region of interest" description="Disordered" evidence="8">
    <location>
        <begin position="370"/>
        <end position="411"/>
    </location>
</feature>
<evidence type="ECO:0000256" key="6">
    <source>
        <dbReference type="ARBA" id="ARBA00023157"/>
    </source>
</evidence>
<dbReference type="GO" id="GO:0030970">
    <property type="term" value="P:retrograde protein transport, ER to cytosol"/>
    <property type="evidence" value="ECO:0007669"/>
    <property type="project" value="TreeGrafter"/>
</dbReference>
<accession>A0AAN8MMP6</accession>
<keyword evidence="12" id="KW-1185">Reference proteome</keyword>
<keyword evidence="5 7" id="KW-0256">Endoplasmic reticulum</keyword>
<proteinExistence type="inferred from homology"/>
<gene>
    <name evidence="11" type="primary">YOS9</name>
    <name evidence="11" type="ORF">TWF718_008187</name>
</gene>
<dbReference type="Proteomes" id="UP001313282">
    <property type="component" value="Unassembled WGS sequence"/>
</dbReference>
<dbReference type="GO" id="GO:0005789">
    <property type="term" value="C:endoplasmic reticulum membrane"/>
    <property type="evidence" value="ECO:0007669"/>
    <property type="project" value="UniProtKB-SubCell"/>
</dbReference>
<feature type="region of interest" description="Disordered" evidence="8">
    <location>
        <begin position="473"/>
        <end position="528"/>
    </location>
</feature>
<dbReference type="InterPro" id="IPR012913">
    <property type="entry name" value="OS9-like_dom"/>
</dbReference>
<organism evidence="11 12">
    <name type="scientific">Orbilia javanica</name>
    <dbReference type="NCBI Taxonomy" id="47235"/>
    <lineage>
        <taxon>Eukaryota</taxon>
        <taxon>Fungi</taxon>
        <taxon>Dikarya</taxon>
        <taxon>Ascomycota</taxon>
        <taxon>Pezizomycotina</taxon>
        <taxon>Orbiliomycetes</taxon>
        <taxon>Orbiliales</taxon>
        <taxon>Orbiliaceae</taxon>
        <taxon>Orbilia</taxon>
    </lineage>
</organism>
<evidence type="ECO:0000259" key="10">
    <source>
        <dbReference type="PROSITE" id="PS51914"/>
    </source>
</evidence>
<evidence type="ECO:0000256" key="9">
    <source>
        <dbReference type="SAM" id="SignalP"/>
    </source>
</evidence>